<keyword evidence="2" id="KW-0815">Transposition</keyword>
<dbReference type="GO" id="GO:0006310">
    <property type="term" value="P:DNA recombination"/>
    <property type="evidence" value="ECO:0007669"/>
    <property type="project" value="UniProtKB-KW"/>
</dbReference>
<evidence type="ECO:0000256" key="1">
    <source>
        <dbReference type="ARBA" id="ARBA00010075"/>
    </source>
</evidence>
<organism evidence="8 9">
    <name type="scientific">Bradyrhizobium valentinum</name>
    <dbReference type="NCBI Taxonomy" id="1518501"/>
    <lineage>
        <taxon>Bacteria</taxon>
        <taxon>Pseudomonadati</taxon>
        <taxon>Pseudomonadota</taxon>
        <taxon>Alphaproteobacteria</taxon>
        <taxon>Hyphomicrobiales</taxon>
        <taxon>Nitrobacteraceae</taxon>
        <taxon>Bradyrhizobium</taxon>
    </lineage>
</organism>
<dbReference type="PANTHER" id="PTHR35604:SF2">
    <property type="entry name" value="TRANSPOSASE INSH FOR INSERTION SEQUENCE ELEMENT IS5A-RELATED"/>
    <property type="match status" value="1"/>
</dbReference>
<name>A0A0R3KQB5_9BRAD</name>
<sequence length="361" mass="40424">MRGAFADQGGLFSYISPEARVPANHPLRKIRGLVRDVLSELNRSLGRLYASEGRPSIPPEQLLSALLLQVFYGIRSERQLMEQLDYNLLYRWFVGLSPDDRVWDPTTFTKNRDRLQNGEVFTKFMTRLLNHPQVKPLLSDEHFSVDGTLIEAWASQKSFRPKHGSGDDDDGANFHGQKRKNDTHASTSDPDSRLYRKAAGREAKLCYMGHATTENRHGLAVAGMVTHANGTAERRSSEIMLKAKSKVASRRITAGEDKAYDTADHVANLRAINVTPHVTQNQAVTKTGKTRNSAIDERTTRHPGYGMSQSRRAMTECIFGWGKQHGTMRKTKHRGIAGVAADFMLNLIAYNLIRIPKLVAA</sequence>
<dbReference type="EMBL" id="LLXX01000181">
    <property type="protein sequence ID" value="KRQ97809.1"/>
    <property type="molecule type" value="Genomic_DNA"/>
</dbReference>
<dbReference type="Pfam" id="PF13751">
    <property type="entry name" value="DDE_Tnp_1_6"/>
    <property type="match status" value="1"/>
</dbReference>
<evidence type="ECO:0000256" key="3">
    <source>
        <dbReference type="ARBA" id="ARBA00023125"/>
    </source>
</evidence>
<comment type="caution">
    <text evidence="8">The sequence shown here is derived from an EMBL/GenBank/DDBJ whole genome shotgun (WGS) entry which is preliminary data.</text>
</comment>
<dbReference type="RefSeq" id="WP_057854360.1">
    <property type="nucleotide sequence ID" value="NZ_LLXX01000181.1"/>
</dbReference>
<evidence type="ECO:0000313" key="9">
    <source>
        <dbReference type="Proteomes" id="UP000051913"/>
    </source>
</evidence>
<evidence type="ECO:0000256" key="2">
    <source>
        <dbReference type="ARBA" id="ARBA00022578"/>
    </source>
</evidence>
<dbReference type="NCBIfam" id="NF033581">
    <property type="entry name" value="transpos_IS5_4"/>
    <property type="match status" value="1"/>
</dbReference>
<keyword evidence="3" id="KW-0238">DNA-binding</keyword>
<keyword evidence="9" id="KW-1185">Reference proteome</keyword>
<gene>
    <name evidence="8" type="ORF">CP49_41860</name>
</gene>
<feature type="region of interest" description="Disordered" evidence="5">
    <location>
        <begin position="159"/>
        <end position="194"/>
    </location>
</feature>
<dbReference type="InterPro" id="IPR008490">
    <property type="entry name" value="Transposase_InsH_N"/>
</dbReference>
<proteinExistence type="inferred from homology"/>
<dbReference type="Pfam" id="PF05598">
    <property type="entry name" value="DUF772"/>
    <property type="match status" value="1"/>
</dbReference>
<dbReference type="PANTHER" id="PTHR35604">
    <property type="entry name" value="TRANSPOSASE INSH FOR INSERTION SEQUENCE ELEMENT IS5A-RELATED"/>
    <property type="match status" value="1"/>
</dbReference>
<dbReference type="GO" id="GO:0003677">
    <property type="term" value="F:DNA binding"/>
    <property type="evidence" value="ECO:0007669"/>
    <property type="project" value="UniProtKB-KW"/>
</dbReference>
<keyword evidence="4" id="KW-0233">DNA recombination</keyword>
<accession>A0A0R3KQB5</accession>
<dbReference type="InterPro" id="IPR047959">
    <property type="entry name" value="Transpos_IS5"/>
</dbReference>
<feature type="domain" description="Transposase DDE" evidence="7">
    <location>
        <begin position="293"/>
        <end position="355"/>
    </location>
</feature>
<evidence type="ECO:0000256" key="5">
    <source>
        <dbReference type="SAM" id="MobiDB-lite"/>
    </source>
</evidence>
<dbReference type="Proteomes" id="UP000051913">
    <property type="component" value="Unassembled WGS sequence"/>
</dbReference>
<evidence type="ECO:0000259" key="6">
    <source>
        <dbReference type="Pfam" id="PF05598"/>
    </source>
</evidence>
<evidence type="ECO:0000259" key="7">
    <source>
        <dbReference type="Pfam" id="PF13751"/>
    </source>
</evidence>
<reference evidence="8 9" key="1">
    <citation type="submission" date="2014-03" db="EMBL/GenBank/DDBJ databases">
        <title>Bradyrhizobium valentinum sp. nov., isolated from effective nodules of Lupinus mariae-josephae, a lupine endemic of basic-lime soils in Eastern Spain.</title>
        <authorList>
            <person name="Duran D."/>
            <person name="Rey L."/>
            <person name="Navarro A."/>
            <person name="Busquets A."/>
            <person name="Imperial J."/>
            <person name="Ruiz-Argueso T."/>
        </authorList>
    </citation>
    <scope>NUCLEOTIDE SEQUENCE [LARGE SCALE GENOMIC DNA]</scope>
    <source>
        <strain evidence="8 9">LmjM3</strain>
    </source>
</reference>
<evidence type="ECO:0000313" key="8">
    <source>
        <dbReference type="EMBL" id="KRQ97809.1"/>
    </source>
</evidence>
<dbReference type="GO" id="GO:0032196">
    <property type="term" value="P:transposition"/>
    <property type="evidence" value="ECO:0007669"/>
    <property type="project" value="UniProtKB-KW"/>
</dbReference>
<dbReference type="AlphaFoldDB" id="A0A0R3KQB5"/>
<dbReference type="InterPro" id="IPR025668">
    <property type="entry name" value="Tnp_DDE_dom"/>
</dbReference>
<evidence type="ECO:0000256" key="4">
    <source>
        <dbReference type="ARBA" id="ARBA00023172"/>
    </source>
</evidence>
<protein>
    <submittedName>
        <fullName evidence="8">Transposase</fullName>
    </submittedName>
</protein>
<comment type="similarity">
    <text evidence="1">Belongs to the transposase 11 family.</text>
</comment>
<feature type="domain" description="Transposase InsH N-terminal" evidence="6">
    <location>
        <begin position="18"/>
        <end position="114"/>
    </location>
</feature>